<dbReference type="FunFam" id="2.70.220.10:FF:000003">
    <property type="entry name" value="NPC2p protein"/>
    <property type="match status" value="1"/>
</dbReference>
<keyword evidence="11" id="KW-1185">Reference proteome</keyword>
<dbReference type="GO" id="GO:0032934">
    <property type="term" value="F:sterol binding"/>
    <property type="evidence" value="ECO:0007669"/>
    <property type="project" value="InterPro"/>
</dbReference>
<evidence type="ECO:0000256" key="4">
    <source>
        <dbReference type="ARBA" id="ARBA00016056"/>
    </source>
</evidence>
<gene>
    <name evidence="10" type="primary">NPC2_1</name>
    <name evidence="10" type="ORF">GRS66_000699</name>
</gene>
<dbReference type="Proteomes" id="UP000501346">
    <property type="component" value="Chromosome ScIV"/>
</dbReference>
<name>A0A6C1DN60_SACPS</name>
<sequence>MTHGLKALFALLFLYTAAVNAGVIGIFNALPPPNTKPINGESPLYQCDILDKQLVEIKEVNLDPNPPVRGENLTISANGEVFETIEEGAYIDVEVRLGYIRLLSQTFDLCETLEDNDIEGLSCPIEPGEYNIKKIVEIPGEVPPGKYVVVARAYTEKDDLITCLTGEVVFPPR</sequence>
<dbReference type="AlphaFoldDB" id="A0A6C1DN60"/>
<evidence type="ECO:0000256" key="2">
    <source>
        <dbReference type="ARBA" id="ARBA00006370"/>
    </source>
</evidence>
<dbReference type="InterPro" id="IPR039670">
    <property type="entry name" value="NPC2-like"/>
</dbReference>
<proteinExistence type="inferred from homology"/>
<feature type="domain" description="MD-2-related lipid-recognition" evidence="9">
    <location>
        <begin position="44"/>
        <end position="168"/>
    </location>
</feature>
<keyword evidence="5" id="KW-0813">Transport</keyword>
<evidence type="ECO:0000256" key="1">
    <source>
        <dbReference type="ARBA" id="ARBA00002053"/>
    </source>
</evidence>
<comment type="subunit">
    <text evidence="3">Monomer.</text>
</comment>
<dbReference type="PANTHER" id="PTHR11306:SF0">
    <property type="entry name" value="PHOSPHATIDYLGLYCEROL_PHOSPHATIDYLINOSITOL TRANSFER PROTEIN"/>
    <property type="match status" value="1"/>
</dbReference>
<reference evidence="10 11" key="1">
    <citation type="journal article" date="2019" name="BMC Genomics">
        <title>Chromosome level assembly and comparative genome analysis confirm lager-brewing yeasts originated from a single hybridization.</title>
        <authorList>
            <person name="Salazar A.N."/>
            <person name="Gorter de Vries A.R."/>
            <person name="van den Broek M."/>
            <person name="Brouwers N."/>
            <person name="de la Torre Cortes P."/>
            <person name="Kuijpers N.G.A."/>
            <person name="Daran J.G."/>
            <person name="Abeel T."/>
        </authorList>
    </citation>
    <scope>NUCLEOTIDE SEQUENCE [LARGE SCALE GENOMIC DNA]</scope>
    <source>
        <strain evidence="10 11">CBS 1483</strain>
    </source>
</reference>
<dbReference type="InterPro" id="IPR003172">
    <property type="entry name" value="ML_dom"/>
</dbReference>
<dbReference type="GO" id="GO:0032366">
    <property type="term" value="P:intracellular sterol transport"/>
    <property type="evidence" value="ECO:0007669"/>
    <property type="project" value="InterPro"/>
</dbReference>
<comment type="function">
    <text evidence="1">Catalyzes the intermembrane transfer of phosphatidylglycerol and phosphatidylinositol.</text>
</comment>
<evidence type="ECO:0000256" key="5">
    <source>
        <dbReference type="ARBA" id="ARBA00022448"/>
    </source>
</evidence>
<evidence type="ECO:0000313" key="10">
    <source>
        <dbReference type="EMBL" id="QID78492.1"/>
    </source>
</evidence>
<accession>A0A6C1DN60</accession>
<evidence type="ECO:0000313" key="11">
    <source>
        <dbReference type="Proteomes" id="UP000501346"/>
    </source>
</evidence>
<keyword evidence="6 8" id="KW-0732">Signal</keyword>
<evidence type="ECO:0000256" key="7">
    <source>
        <dbReference type="ARBA" id="ARBA00023055"/>
    </source>
</evidence>
<dbReference type="CDD" id="cd00917">
    <property type="entry name" value="PG-PI_TP"/>
    <property type="match status" value="1"/>
</dbReference>
<evidence type="ECO:0000256" key="8">
    <source>
        <dbReference type="SAM" id="SignalP"/>
    </source>
</evidence>
<comment type="similarity">
    <text evidence="2">Belongs to the NPC2 family.</text>
</comment>
<keyword evidence="7" id="KW-0445">Lipid transport</keyword>
<dbReference type="EMBL" id="CP048985">
    <property type="protein sequence ID" value="QID78492.1"/>
    <property type="molecule type" value="Genomic_DNA"/>
</dbReference>
<evidence type="ECO:0000256" key="6">
    <source>
        <dbReference type="ARBA" id="ARBA00022729"/>
    </source>
</evidence>
<protein>
    <recommendedName>
        <fullName evidence="4">Phosphatidylglycerol/phosphatidylinositol transfer protein</fullName>
    </recommendedName>
</protein>
<feature type="chain" id="PRO_5025683938" description="Phosphatidylglycerol/phosphatidylinositol transfer protein" evidence="8">
    <location>
        <begin position="22"/>
        <end position="173"/>
    </location>
</feature>
<dbReference type="InterPro" id="IPR014756">
    <property type="entry name" value="Ig_E-set"/>
</dbReference>
<dbReference type="Gene3D" id="2.70.220.10">
    <property type="entry name" value="Ganglioside GM2 activator"/>
    <property type="match status" value="1"/>
</dbReference>
<dbReference type="InterPro" id="IPR033917">
    <property type="entry name" value="ML_PG-PI_TP"/>
</dbReference>
<dbReference type="PANTHER" id="PTHR11306">
    <property type="entry name" value="NIEMANN PICK TYPE C2 PROTEIN NPC2-RELATED"/>
    <property type="match status" value="1"/>
</dbReference>
<dbReference type="OrthoDB" id="6409159at2759"/>
<evidence type="ECO:0000259" key="9">
    <source>
        <dbReference type="SMART" id="SM00737"/>
    </source>
</evidence>
<evidence type="ECO:0000256" key="3">
    <source>
        <dbReference type="ARBA" id="ARBA00011245"/>
    </source>
</evidence>
<dbReference type="SMART" id="SM00737">
    <property type="entry name" value="ML"/>
    <property type="match status" value="1"/>
</dbReference>
<feature type="signal peptide" evidence="8">
    <location>
        <begin position="1"/>
        <end position="21"/>
    </location>
</feature>
<organism evidence="10 11">
    <name type="scientific">Saccharomyces pastorianus</name>
    <name type="common">Lager yeast</name>
    <name type="synonym">Saccharomyces cerevisiae x Saccharomyces eubayanus</name>
    <dbReference type="NCBI Taxonomy" id="27292"/>
    <lineage>
        <taxon>Eukaryota</taxon>
        <taxon>Fungi</taxon>
        <taxon>Dikarya</taxon>
        <taxon>Ascomycota</taxon>
        <taxon>Saccharomycotina</taxon>
        <taxon>Saccharomycetes</taxon>
        <taxon>Saccharomycetales</taxon>
        <taxon>Saccharomycetaceae</taxon>
        <taxon>Saccharomyces</taxon>
    </lineage>
</organism>
<dbReference type="InterPro" id="IPR036846">
    <property type="entry name" value="GM2-AP_sf"/>
</dbReference>
<dbReference type="Pfam" id="PF02221">
    <property type="entry name" value="E1_DerP2_DerF2"/>
    <property type="match status" value="1"/>
</dbReference>
<dbReference type="SUPFAM" id="SSF81296">
    <property type="entry name" value="E set domains"/>
    <property type="match status" value="1"/>
</dbReference>